<protein>
    <submittedName>
        <fullName evidence="1">Serine protease</fullName>
    </submittedName>
</protein>
<name>A0A7K3R298_9ACTN</name>
<reference evidence="1 2" key="1">
    <citation type="submission" date="2020-01" db="EMBL/GenBank/DDBJ databases">
        <title>Insect and environment-associated Actinomycetes.</title>
        <authorList>
            <person name="Currrie C."/>
            <person name="Chevrette M."/>
            <person name="Carlson C."/>
            <person name="Stubbendieck R."/>
            <person name="Wendt-Pienkowski E."/>
        </authorList>
    </citation>
    <scope>NUCLEOTIDE SEQUENCE [LARGE SCALE GENOMIC DNA]</scope>
    <source>
        <strain evidence="1 2">SID7754</strain>
    </source>
</reference>
<comment type="caution">
    <text evidence="1">The sequence shown here is derived from an EMBL/GenBank/DDBJ whole genome shotgun (WGS) entry which is preliminary data.</text>
</comment>
<evidence type="ECO:0000313" key="2">
    <source>
        <dbReference type="Proteomes" id="UP000470520"/>
    </source>
</evidence>
<keyword evidence="1" id="KW-0378">Hydrolase</keyword>
<accession>A0A7K3R298</accession>
<sequence>MLDARTGVVLGVLGASLRAVGRDSGFAAPVRPTDATDPALTALLARNAATVPAYGTDLNLAGVLQLCAASVSKDGPPGTLTGLTGIVERPSVARELADFIAGPHAVLALTGDPGSGRTTELAALAARRRQGDAPAPTLWLRGADLRATDDSVADAVRRALERAAPVAAASGPARPADLGDLDPEPLAALAAREGRPLLLCLDAPEEMPPALLPEWAEGTVAWLRATGARLVLACREEFWESAAEAFPARLPLTGFTRQEARTARSRYGIPDGALTDADARHPLALRLLSEVRAALPSDAPVRPPDRQGVPDADARHPLAPWPLSEIPADLPSRPLERHDVFAAHLDLTCLRVAERIAAANGLDDTAVRRLATRVAGQMHEAARRVLGHGEGLLDRESFAAVFPHGRAPARLGGGTGWASAVLEEGLLVRSGSGYRFAHEEFADWVQGTHLDLDEALHVLVHRPSAEQPAGVMPVPHHRIGPVVQALLLLGRRSGPRQLAFRLRELADALDLDPGSWWAARLLSRTLLRTPDALPYREELRFLADRIVAWRRAGQAVPGEFGPAFWTALALPDAERFALLRRLVPADPAVAEGAGERYLDAAARLLAA</sequence>
<dbReference type="GO" id="GO:0006508">
    <property type="term" value="P:proteolysis"/>
    <property type="evidence" value="ECO:0007669"/>
    <property type="project" value="UniProtKB-KW"/>
</dbReference>
<dbReference type="EMBL" id="JAAGMR010000359">
    <property type="protein sequence ID" value="NEB96268.1"/>
    <property type="molecule type" value="Genomic_DNA"/>
</dbReference>
<feature type="non-terminal residue" evidence="1">
    <location>
        <position position="607"/>
    </location>
</feature>
<gene>
    <name evidence="1" type="ORF">G3I21_32085</name>
</gene>
<keyword evidence="1" id="KW-0645">Protease</keyword>
<dbReference type="InterPro" id="IPR027417">
    <property type="entry name" value="P-loop_NTPase"/>
</dbReference>
<dbReference type="SUPFAM" id="SSF52540">
    <property type="entry name" value="P-loop containing nucleoside triphosphate hydrolases"/>
    <property type="match status" value="1"/>
</dbReference>
<dbReference type="Proteomes" id="UP000470520">
    <property type="component" value="Unassembled WGS sequence"/>
</dbReference>
<dbReference type="GO" id="GO:0008233">
    <property type="term" value="F:peptidase activity"/>
    <property type="evidence" value="ECO:0007669"/>
    <property type="project" value="UniProtKB-KW"/>
</dbReference>
<organism evidence="1 2">
    <name type="scientific">Streptomyces bauhiniae</name>
    <dbReference type="NCBI Taxonomy" id="2340725"/>
    <lineage>
        <taxon>Bacteria</taxon>
        <taxon>Bacillati</taxon>
        <taxon>Actinomycetota</taxon>
        <taxon>Actinomycetes</taxon>
        <taxon>Kitasatosporales</taxon>
        <taxon>Streptomycetaceae</taxon>
        <taxon>Streptomyces</taxon>
    </lineage>
</organism>
<proteinExistence type="predicted"/>
<dbReference type="AlphaFoldDB" id="A0A7K3R298"/>
<evidence type="ECO:0000313" key="1">
    <source>
        <dbReference type="EMBL" id="NEB96268.1"/>
    </source>
</evidence>